<dbReference type="InParanoid" id="A0A0C3NIN5"/>
<name>A0A0C3NIN5_PISTI</name>
<evidence type="ECO:0000313" key="2">
    <source>
        <dbReference type="EMBL" id="KIN95273.1"/>
    </source>
</evidence>
<dbReference type="Proteomes" id="UP000054217">
    <property type="component" value="Unassembled WGS sequence"/>
</dbReference>
<feature type="compositionally biased region" description="Polar residues" evidence="1">
    <location>
        <begin position="127"/>
        <end position="143"/>
    </location>
</feature>
<evidence type="ECO:0000256" key="1">
    <source>
        <dbReference type="SAM" id="MobiDB-lite"/>
    </source>
</evidence>
<keyword evidence="3" id="KW-1185">Reference proteome</keyword>
<feature type="region of interest" description="Disordered" evidence="1">
    <location>
        <begin position="114"/>
        <end position="165"/>
    </location>
</feature>
<dbReference type="HOGENOM" id="CLU_1611455_0_0_1"/>
<proteinExistence type="predicted"/>
<accession>A0A0C3NIN5</accession>
<reference evidence="2 3" key="1">
    <citation type="submission" date="2014-04" db="EMBL/GenBank/DDBJ databases">
        <authorList>
            <consortium name="DOE Joint Genome Institute"/>
            <person name="Kuo A."/>
            <person name="Kohler A."/>
            <person name="Costa M.D."/>
            <person name="Nagy L.G."/>
            <person name="Floudas D."/>
            <person name="Copeland A."/>
            <person name="Barry K.W."/>
            <person name="Cichocki N."/>
            <person name="Veneault-Fourrey C."/>
            <person name="LaButti K."/>
            <person name="Lindquist E.A."/>
            <person name="Lipzen A."/>
            <person name="Lundell T."/>
            <person name="Morin E."/>
            <person name="Murat C."/>
            <person name="Sun H."/>
            <person name="Tunlid A."/>
            <person name="Henrissat B."/>
            <person name="Grigoriev I.V."/>
            <person name="Hibbett D.S."/>
            <person name="Martin F."/>
            <person name="Nordberg H.P."/>
            <person name="Cantor M.N."/>
            <person name="Hua S.X."/>
        </authorList>
    </citation>
    <scope>NUCLEOTIDE SEQUENCE [LARGE SCALE GENOMIC DNA]</scope>
    <source>
        <strain evidence="2 3">Marx 270</strain>
    </source>
</reference>
<dbReference type="OrthoDB" id="10413123at2759"/>
<evidence type="ECO:0000313" key="3">
    <source>
        <dbReference type="Proteomes" id="UP000054217"/>
    </source>
</evidence>
<dbReference type="EMBL" id="KN832071">
    <property type="protein sequence ID" value="KIN95273.1"/>
    <property type="molecule type" value="Genomic_DNA"/>
</dbReference>
<dbReference type="AlphaFoldDB" id="A0A0C3NIN5"/>
<sequence>MSFANAIFPSMPPAMSSDSSTELSNFASRWTNAVEHARTHVLMTPPVDGDEYDLKHWLEWWTSAWANVDSLAQEASSGQLEILSTDETVTKLLGEVQRDAKSISDEIACRLEATKSKEPKQVDDVSMGNSTAGMSGSQVQSHRGGSMLPKGKNKSKEVFDGVEVS</sequence>
<organism evidence="2 3">
    <name type="scientific">Pisolithus tinctorius Marx 270</name>
    <dbReference type="NCBI Taxonomy" id="870435"/>
    <lineage>
        <taxon>Eukaryota</taxon>
        <taxon>Fungi</taxon>
        <taxon>Dikarya</taxon>
        <taxon>Basidiomycota</taxon>
        <taxon>Agaricomycotina</taxon>
        <taxon>Agaricomycetes</taxon>
        <taxon>Agaricomycetidae</taxon>
        <taxon>Boletales</taxon>
        <taxon>Sclerodermatineae</taxon>
        <taxon>Pisolithaceae</taxon>
        <taxon>Pisolithus</taxon>
    </lineage>
</organism>
<gene>
    <name evidence="2" type="ORF">M404DRAFT_34257</name>
</gene>
<reference evidence="3" key="2">
    <citation type="submission" date="2015-01" db="EMBL/GenBank/DDBJ databases">
        <title>Evolutionary Origins and Diversification of the Mycorrhizal Mutualists.</title>
        <authorList>
            <consortium name="DOE Joint Genome Institute"/>
            <consortium name="Mycorrhizal Genomics Consortium"/>
            <person name="Kohler A."/>
            <person name="Kuo A."/>
            <person name="Nagy L.G."/>
            <person name="Floudas D."/>
            <person name="Copeland A."/>
            <person name="Barry K.W."/>
            <person name="Cichocki N."/>
            <person name="Veneault-Fourrey C."/>
            <person name="LaButti K."/>
            <person name="Lindquist E.A."/>
            <person name="Lipzen A."/>
            <person name="Lundell T."/>
            <person name="Morin E."/>
            <person name="Murat C."/>
            <person name="Riley R."/>
            <person name="Ohm R."/>
            <person name="Sun H."/>
            <person name="Tunlid A."/>
            <person name="Henrissat B."/>
            <person name="Grigoriev I.V."/>
            <person name="Hibbett D.S."/>
            <person name="Martin F."/>
        </authorList>
    </citation>
    <scope>NUCLEOTIDE SEQUENCE [LARGE SCALE GENOMIC DNA]</scope>
    <source>
        <strain evidence="3">Marx 270</strain>
    </source>
</reference>
<protein>
    <submittedName>
        <fullName evidence="2">Uncharacterized protein</fullName>
    </submittedName>
</protein>
<feature type="compositionally biased region" description="Basic and acidic residues" evidence="1">
    <location>
        <begin position="114"/>
        <end position="123"/>
    </location>
</feature>